<keyword evidence="1" id="KW-0560">Oxidoreductase</keyword>
<dbReference type="OrthoDB" id="8564678at2"/>
<keyword evidence="2" id="KW-1185">Reference proteome</keyword>
<protein>
    <submittedName>
        <fullName evidence="1">Phenol 2-monooxygenase P0 subunit</fullName>
    </submittedName>
</protein>
<accession>A0A4R6RAD0</accession>
<comment type="caution">
    <text evidence="1">The sequence shown here is derived from an EMBL/GenBank/DDBJ whole genome shotgun (WGS) entry which is preliminary data.</text>
</comment>
<gene>
    <name evidence="1" type="ORF">EV672_105139</name>
</gene>
<dbReference type="InterPro" id="IPR010353">
    <property type="entry name" value="DmpK"/>
</dbReference>
<evidence type="ECO:0000313" key="2">
    <source>
        <dbReference type="Proteomes" id="UP000294593"/>
    </source>
</evidence>
<dbReference type="AlphaFoldDB" id="A0A4R6RAD0"/>
<dbReference type="EMBL" id="SNXW01000005">
    <property type="protein sequence ID" value="TDP82952.1"/>
    <property type="molecule type" value="Genomic_DNA"/>
</dbReference>
<reference evidence="1 2" key="1">
    <citation type="submission" date="2019-03" db="EMBL/GenBank/DDBJ databases">
        <title>Genomic Encyclopedia of Type Strains, Phase IV (KMG-IV): sequencing the most valuable type-strain genomes for metagenomic binning, comparative biology and taxonomic classification.</title>
        <authorList>
            <person name="Goeker M."/>
        </authorList>
    </citation>
    <scope>NUCLEOTIDE SEQUENCE [LARGE SCALE GENOMIC DNA]</scope>
    <source>
        <strain evidence="1 2">DSM 11901</strain>
    </source>
</reference>
<dbReference type="Proteomes" id="UP000294593">
    <property type="component" value="Unassembled WGS sequence"/>
</dbReference>
<organism evidence="1 2">
    <name type="scientific">Aquabacterium commune</name>
    <dbReference type="NCBI Taxonomy" id="70586"/>
    <lineage>
        <taxon>Bacteria</taxon>
        <taxon>Pseudomonadati</taxon>
        <taxon>Pseudomonadota</taxon>
        <taxon>Betaproteobacteria</taxon>
        <taxon>Burkholderiales</taxon>
        <taxon>Aquabacterium</taxon>
    </lineage>
</organism>
<dbReference type="GO" id="GO:0004497">
    <property type="term" value="F:monooxygenase activity"/>
    <property type="evidence" value="ECO:0007669"/>
    <property type="project" value="UniProtKB-KW"/>
</dbReference>
<keyword evidence="1" id="KW-0503">Monooxygenase</keyword>
<dbReference type="RefSeq" id="WP_133608947.1">
    <property type="nucleotide sequence ID" value="NZ_SNXW01000005.1"/>
</dbReference>
<dbReference type="Pfam" id="PF06099">
    <property type="entry name" value="Phenol_hyd_sub"/>
    <property type="match status" value="1"/>
</dbReference>
<proteinExistence type="predicted"/>
<dbReference type="PIRSF" id="PIRSF000039">
    <property type="entry name" value="Phenol_monooxy_K"/>
    <property type="match status" value="1"/>
</dbReference>
<name>A0A4R6RAD0_9BURK</name>
<sequence length="85" mass="9705">MPVLAFPRAEQVQCYVRLRHERPDGFVEFDFSLGDPDLSVDLIMPKAAYEEFCAAHRVRFLSAAQGDEIDAEQAKWRYGQPGVMD</sequence>
<evidence type="ECO:0000313" key="1">
    <source>
        <dbReference type="EMBL" id="TDP82952.1"/>
    </source>
</evidence>